<proteinExistence type="predicted"/>
<evidence type="ECO:0000313" key="2">
    <source>
        <dbReference type="Proteomes" id="UP000279236"/>
    </source>
</evidence>
<sequence>MRQSTNAAAQVHRCVPGPLIIPGGTEDKEGIDQHWHLRLDIARHPSVYQGCSAYNLGTQAPL</sequence>
<name>A0A427YA75_9TREE</name>
<keyword evidence="2" id="KW-1185">Reference proteome</keyword>
<dbReference type="Proteomes" id="UP000279236">
    <property type="component" value="Unassembled WGS sequence"/>
</dbReference>
<dbReference type="GeneID" id="39585129"/>
<gene>
    <name evidence="1" type="ORF">EHS24_000586</name>
</gene>
<evidence type="ECO:0000313" key="1">
    <source>
        <dbReference type="EMBL" id="RSH88059.1"/>
    </source>
</evidence>
<dbReference type="RefSeq" id="XP_028480267.1">
    <property type="nucleotide sequence ID" value="XM_028616410.1"/>
</dbReference>
<accession>A0A427YA75</accession>
<protein>
    <submittedName>
        <fullName evidence="1">Uncharacterized protein</fullName>
    </submittedName>
</protein>
<comment type="caution">
    <text evidence="1">The sequence shown here is derived from an EMBL/GenBank/DDBJ whole genome shotgun (WGS) entry which is preliminary data.</text>
</comment>
<reference evidence="1 2" key="1">
    <citation type="submission" date="2018-11" db="EMBL/GenBank/DDBJ databases">
        <title>Genome sequence of Apiotrichum porosum DSM 27194.</title>
        <authorList>
            <person name="Aliyu H."/>
            <person name="Gorte O."/>
            <person name="Ochsenreither K."/>
        </authorList>
    </citation>
    <scope>NUCLEOTIDE SEQUENCE [LARGE SCALE GENOMIC DNA]</scope>
    <source>
        <strain evidence="1 2">DSM 27194</strain>
    </source>
</reference>
<dbReference type="AlphaFoldDB" id="A0A427YA75"/>
<dbReference type="EMBL" id="RSCE01000001">
    <property type="protein sequence ID" value="RSH88059.1"/>
    <property type="molecule type" value="Genomic_DNA"/>
</dbReference>
<organism evidence="1 2">
    <name type="scientific">Apiotrichum porosum</name>
    <dbReference type="NCBI Taxonomy" id="105984"/>
    <lineage>
        <taxon>Eukaryota</taxon>
        <taxon>Fungi</taxon>
        <taxon>Dikarya</taxon>
        <taxon>Basidiomycota</taxon>
        <taxon>Agaricomycotina</taxon>
        <taxon>Tremellomycetes</taxon>
        <taxon>Trichosporonales</taxon>
        <taxon>Trichosporonaceae</taxon>
        <taxon>Apiotrichum</taxon>
    </lineage>
</organism>